<feature type="compositionally biased region" description="Polar residues" evidence="10">
    <location>
        <begin position="568"/>
        <end position="581"/>
    </location>
</feature>
<dbReference type="Pfam" id="PF00001">
    <property type="entry name" value="7tm_1"/>
    <property type="match status" value="1"/>
</dbReference>
<evidence type="ECO:0000256" key="2">
    <source>
        <dbReference type="ARBA" id="ARBA00022475"/>
    </source>
</evidence>
<accession>A0A819VIB6</accession>
<evidence type="ECO:0000313" key="13">
    <source>
        <dbReference type="EMBL" id="CAF3108316.1"/>
    </source>
</evidence>
<keyword evidence="7 9" id="KW-0675">Receptor</keyword>
<comment type="caution">
    <text evidence="17">The sequence shown here is derived from an EMBL/GenBank/DDBJ whole genome shotgun (WGS) entry which is preliminary data.</text>
</comment>
<name>A0A819VIB6_9BILA</name>
<evidence type="ECO:0000313" key="20">
    <source>
        <dbReference type="EMBL" id="CAF4488546.1"/>
    </source>
</evidence>
<dbReference type="PRINTS" id="PR00237">
    <property type="entry name" value="GPCRRHODOPSN"/>
</dbReference>
<dbReference type="SUPFAM" id="SSF81321">
    <property type="entry name" value="Family A G protein-coupled receptor-like"/>
    <property type="match status" value="1"/>
</dbReference>
<feature type="compositionally biased region" description="Basic and acidic residues" evidence="10">
    <location>
        <begin position="373"/>
        <end position="382"/>
    </location>
</feature>
<dbReference type="GO" id="GO:0071880">
    <property type="term" value="P:adenylate cyclase-activating adrenergic receptor signaling pathway"/>
    <property type="evidence" value="ECO:0007669"/>
    <property type="project" value="TreeGrafter"/>
</dbReference>
<keyword evidence="5 9" id="KW-0297">G-protein coupled receptor</keyword>
<sequence>MIVCFLGVYINISRLLTFACFLIVFAIVQSKLLLAVDASSGFKQFSNSSLNNTLTLDQADFSLNITEICIAEVINETLPYYSLPYRIFAGALVVPITICAISGNILVIHVIKHYRALRMTGNVFLASLAVADVGVSTLAMTFYGLQLIQGRWILGAFMCRLWFSCDVLFSTASIMHLACIALDRYLSIVRPFKHENSSSDRRRYGMIAGCWIGSAILSFIPIFTGIYTTVEQRQKISCLNRVRGRCIFAVNQAYAIVSSSFSFWVPGAVMIIMYVMLIRIADKKEREAYKLMDSFAPRRRFSPHNQYNVHQRSSDDQALVETTPTTNQSRRTNKLATTATSPAAAATTASASASASATTTTANGSYNTHRRSEKHDSFDTNMERQPSIDLPGNYLDPRNSKLKHLRRERRAVKTLGAIMVAFLICWLPFFVRYSACEPDRCRWKFMPIIEDIVFWVGYFNSMINPFLYAFHNRDFRTAFRKTLCKYFVCCRQRRASKSSNVPLPPATPSVEMQRTGSIRQKAKSCKNPINSTTNIHEKKLINTNKIIQGNSELETPNGLEAPNGYLTGGQNSIPSNHSSIL</sequence>
<feature type="transmembrane region" description="Helical" evidence="11">
    <location>
        <begin position="452"/>
        <end position="470"/>
    </location>
</feature>
<gene>
    <name evidence="15" type="ORF">FME351_LOCUS3010</name>
    <name evidence="18" type="ORF">HFQ381_LOCUS7865</name>
    <name evidence="14" type="ORF">KIK155_LOCUS1034</name>
    <name evidence="16" type="ORF">LUA448_LOCUS23343</name>
    <name evidence="20" type="ORF">QYT958_LOCUS3656</name>
    <name evidence="13" type="ORF">TIS948_LOCUS7321</name>
    <name evidence="21" type="ORF">TOA249_LOCUS7727</name>
    <name evidence="19" type="ORF">TSG867_LOCUS17095</name>
    <name evidence="17" type="ORF">UJA718_LOCUS842</name>
</gene>
<dbReference type="PROSITE" id="PS50262">
    <property type="entry name" value="G_PROTEIN_RECEP_F1_2"/>
    <property type="match status" value="1"/>
</dbReference>
<proteinExistence type="inferred from homology"/>
<evidence type="ECO:0000313" key="18">
    <source>
        <dbReference type="EMBL" id="CAF4207900.1"/>
    </source>
</evidence>
<evidence type="ECO:0000256" key="3">
    <source>
        <dbReference type="ARBA" id="ARBA00022692"/>
    </source>
</evidence>
<evidence type="ECO:0000313" key="17">
    <source>
        <dbReference type="EMBL" id="CAF4109694.1"/>
    </source>
</evidence>
<dbReference type="GO" id="GO:0043410">
    <property type="term" value="P:positive regulation of MAPK cascade"/>
    <property type="evidence" value="ECO:0007669"/>
    <property type="project" value="TreeGrafter"/>
</dbReference>
<evidence type="ECO:0000313" key="14">
    <source>
        <dbReference type="EMBL" id="CAF3326104.1"/>
    </source>
</evidence>
<evidence type="ECO:0000256" key="7">
    <source>
        <dbReference type="ARBA" id="ARBA00023170"/>
    </source>
</evidence>
<dbReference type="InterPro" id="IPR017452">
    <property type="entry name" value="GPCR_Rhodpsn_7TM"/>
</dbReference>
<comment type="subcellular location">
    <subcellularLocation>
        <location evidence="1">Cell membrane</location>
        <topology evidence="1">Multi-pass membrane protein</topology>
    </subcellularLocation>
</comment>
<dbReference type="EMBL" id="CAJNYV010000028">
    <property type="protein sequence ID" value="CAF3326104.1"/>
    <property type="molecule type" value="Genomic_DNA"/>
</dbReference>
<feature type="region of interest" description="Disordered" evidence="10">
    <location>
        <begin position="302"/>
        <end position="383"/>
    </location>
</feature>
<dbReference type="EMBL" id="CAJOBR010000266">
    <property type="protein sequence ID" value="CAF4488546.1"/>
    <property type="molecule type" value="Genomic_DNA"/>
</dbReference>
<dbReference type="EMBL" id="CAJOBQ010001075">
    <property type="protein sequence ID" value="CAF4452335.1"/>
    <property type="molecule type" value="Genomic_DNA"/>
</dbReference>
<feature type="compositionally biased region" description="Low complexity" evidence="10">
    <location>
        <begin position="336"/>
        <end position="362"/>
    </location>
</feature>
<evidence type="ECO:0000313" key="22">
    <source>
        <dbReference type="Proteomes" id="UP000663873"/>
    </source>
</evidence>
<dbReference type="Proteomes" id="UP000663865">
    <property type="component" value="Unassembled WGS sequence"/>
</dbReference>
<keyword evidence="4 11" id="KW-1133">Transmembrane helix</keyword>
<dbReference type="Proteomes" id="UP000663848">
    <property type="component" value="Unassembled WGS sequence"/>
</dbReference>
<feature type="transmembrane region" description="Helical" evidence="11">
    <location>
        <begin position="87"/>
        <end position="111"/>
    </location>
</feature>
<evidence type="ECO:0000313" key="19">
    <source>
        <dbReference type="EMBL" id="CAF4452335.1"/>
    </source>
</evidence>
<dbReference type="PROSITE" id="PS00237">
    <property type="entry name" value="G_PROTEIN_RECEP_F1_1"/>
    <property type="match status" value="1"/>
</dbReference>
<dbReference type="EMBL" id="CAJNYD010003004">
    <property type="protein sequence ID" value="CAF3470616.1"/>
    <property type="molecule type" value="Genomic_DNA"/>
</dbReference>
<feature type="transmembrane region" description="Helical" evidence="11">
    <location>
        <begin position="261"/>
        <end position="281"/>
    </location>
</feature>
<dbReference type="GO" id="GO:0005886">
    <property type="term" value="C:plasma membrane"/>
    <property type="evidence" value="ECO:0007669"/>
    <property type="project" value="UniProtKB-SubCell"/>
</dbReference>
<dbReference type="GO" id="GO:0004930">
    <property type="term" value="F:G protein-coupled receptor activity"/>
    <property type="evidence" value="ECO:0007669"/>
    <property type="project" value="UniProtKB-KW"/>
</dbReference>
<keyword evidence="3 9" id="KW-0812">Transmembrane</keyword>
<dbReference type="EMBL" id="CAJOBO010000383">
    <property type="protein sequence ID" value="CAF4207900.1"/>
    <property type="molecule type" value="Genomic_DNA"/>
</dbReference>
<evidence type="ECO:0000256" key="4">
    <source>
        <dbReference type="ARBA" id="ARBA00022989"/>
    </source>
</evidence>
<evidence type="ECO:0000256" key="6">
    <source>
        <dbReference type="ARBA" id="ARBA00023136"/>
    </source>
</evidence>
<protein>
    <recommendedName>
        <fullName evidence="12">G-protein coupled receptors family 1 profile domain-containing protein</fullName>
    </recommendedName>
</protein>
<comment type="similarity">
    <text evidence="9">Belongs to the G-protein coupled receptor 1 family.</text>
</comment>
<dbReference type="InterPro" id="IPR000276">
    <property type="entry name" value="GPCR_Rhodpsn"/>
</dbReference>
<dbReference type="EMBL" id="CAJNXB010000886">
    <property type="protein sequence ID" value="CAF3108316.1"/>
    <property type="molecule type" value="Genomic_DNA"/>
</dbReference>
<dbReference type="OrthoDB" id="5957871at2759"/>
<evidence type="ECO:0000256" key="1">
    <source>
        <dbReference type="ARBA" id="ARBA00004651"/>
    </source>
</evidence>
<keyword evidence="6 11" id="KW-0472">Membrane</keyword>
<keyword evidence="2" id="KW-1003">Cell membrane</keyword>
<dbReference type="EMBL" id="CAJNYU010000181">
    <property type="protein sequence ID" value="CAF3334989.1"/>
    <property type="molecule type" value="Genomic_DNA"/>
</dbReference>
<dbReference type="PANTHER" id="PTHR24248">
    <property type="entry name" value="ADRENERGIC RECEPTOR-RELATED G-PROTEIN COUPLED RECEPTOR"/>
    <property type="match status" value="1"/>
</dbReference>
<keyword evidence="8 9" id="KW-0807">Transducer</keyword>
<evidence type="ECO:0000256" key="5">
    <source>
        <dbReference type="ARBA" id="ARBA00023040"/>
    </source>
</evidence>
<reference evidence="17" key="1">
    <citation type="submission" date="2021-02" db="EMBL/GenBank/DDBJ databases">
        <authorList>
            <person name="Nowell W R."/>
        </authorList>
    </citation>
    <scope>NUCLEOTIDE SEQUENCE</scope>
</reference>
<evidence type="ECO:0000313" key="15">
    <source>
        <dbReference type="EMBL" id="CAF3334989.1"/>
    </source>
</evidence>
<feature type="transmembrane region" description="Helical" evidence="11">
    <location>
        <begin position="123"/>
        <end position="149"/>
    </location>
</feature>
<keyword evidence="22" id="KW-1185">Reference proteome</keyword>
<dbReference type="AlphaFoldDB" id="A0A819VIB6"/>
<feature type="transmembrane region" description="Helical" evidence="11">
    <location>
        <begin position="204"/>
        <end position="227"/>
    </location>
</feature>
<dbReference type="PANTHER" id="PTHR24248:SF66">
    <property type="entry name" value="OCTOPAMINE RECEPTOR BETA-3R"/>
    <property type="match status" value="1"/>
</dbReference>
<feature type="region of interest" description="Disordered" evidence="10">
    <location>
        <begin position="552"/>
        <end position="581"/>
    </location>
</feature>
<feature type="transmembrane region" description="Helical" evidence="11">
    <location>
        <begin position="411"/>
        <end position="432"/>
    </location>
</feature>
<feature type="domain" description="G-protein coupled receptors family 1 profile" evidence="12">
    <location>
        <begin position="103"/>
        <end position="468"/>
    </location>
</feature>
<evidence type="ECO:0000256" key="8">
    <source>
        <dbReference type="ARBA" id="ARBA00023224"/>
    </source>
</evidence>
<dbReference type="Proteomes" id="UP000663851">
    <property type="component" value="Unassembled WGS sequence"/>
</dbReference>
<dbReference type="EMBL" id="CAJOBP010000046">
    <property type="protein sequence ID" value="CAF4109694.1"/>
    <property type="molecule type" value="Genomic_DNA"/>
</dbReference>
<organism evidence="17 22">
    <name type="scientific">Rotaria socialis</name>
    <dbReference type="NCBI Taxonomy" id="392032"/>
    <lineage>
        <taxon>Eukaryota</taxon>
        <taxon>Metazoa</taxon>
        <taxon>Spiralia</taxon>
        <taxon>Gnathifera</taxon>
        <taxon>Rotifera</taxon>
        <taxon>Eurotatoria</taxon>
        <taxon>Bdelloidea</taxon>
        <taxon>Philodinida</taxon>
        <taxon>Philodinidae</taxon>
        <taxon>Rotaria</taxon>
    </lineage>
</organism>
<dbReference type="Proteomes" id="UP000663833">
    <property type="component" value="Unassembled WGS sequence"/>
</dbReference>
<feature type="compositionally biased region" description="Polar residues" evidence="10">
    <location>
        <begin position="320"/>
        <end position="330"/>
    </location>
</feature>
<dbReference type="Gene3D" id="1.20.1070.10">
    <property type="entry name" value="Rhodopsin 7-helix transmembrane proteins"/>
    <property type="match status" value="1"/>
</dbReference>
<dbReference type="EMBL" id="CAJOBS010000351">
    <property type="protein sequence ID" value="CAF4558087.1"/>
    <property type="molecule type" value="Genomic_DNA"/>
</dbReference>
<evidence type="ECO:0000256" key="10">
    <source>
        <dbReference type="SAM" id="MobiDB-lite"/>
    </source>
</evidence>
<evidence type="ECO:0000313" key="21">
    <source>
        <dbReference type="EMBL" id="CAF4558087.1"/>
    </source>
</evidence>
<dbReference type="Proteomes" id="UP000663873">
    <property type="component" value="Unassembled WGS sequence"/>
</dbReference>
<feature type="transmembrane region" description="Helical" evidence="11">
    <location>
        <begin position="161"/>
        <end position="183"/>
    </location>
</feature>
<evidence type="ECO:0000313" key="16">
    <source>
        <dbReference type="EMBL" id="CAF3470616.1"/>
    </source>
</evidence>
<dbReference type="Proteomes" id="UP000663825">
    <property type="component" value="Unassembled WGS sequence"/>
</dbReference>
<dbReference type="Proteomes" id="UP000663838">
    <property type="component" value="Unassembled WGS sequence"/>
</dbReference>
<evidence type="ECO:0000256" key="11">
    <source>
        <dbReference type="SAM" id="Phobius"/>
    </source>
</evidence>
<evidence type="ECO:0000259" key="12">
    <source>
        <dbReference type="PROSITE" id="PS50262"/>
    </source>
</evidence>
<dbReference type="Proteomes" id="UP000663862">
    <property type="component" value="Unassembled WGS sequence"/>
</dbReference>
<dbReference type="SMART" id="SM01381">
    <property type="entry name" value="7TM_GPCR_Srsx"/>
    <property type="match status" value="1"/>
</dbReference>
<evidence type="ECO:0000256" key="9">
    <source>
        <dbReference type="RuleBase" id="RU000688"/>
    </source>
</evidence>
<dbReference type="Proteomes" id="UP000663869">
    <property type="component" value="Unassembled WGS sequence"/>
</dbReference>